<gene>
    <name evidence="2" type="ORF">B1H18_29230</name>
</gene>
<evidence type="ECO:0000313" key="3">
    <source>
        <dbReference type="Proteomes" id="UP000190539"/>
    </source>
</evidence>
<dbReference type="STRING" id="83656.B1H18_29230"/>
<sequence>MAAFAGRGVCQGMEMATGSRFRPRRERQEREPTDVPVIVPFRRSYSAREIGESLTAAGPGGLHCIAQVRKDLAVA</sequence>
<dbReference type="EMBL" id="MVFC01000036">
    <property type="protein sequence ID" value="OON72648.1"/>
    <property type="molecule type" value="Genomic_DNA"/>
</dbReference>
<evidence type="ECO:0000256" key="1">
    <source>
        <dbReference type="SAM" id="MobiDB-lite"/>
    </source>
</evidence>
<dbReference type="Proteomes" id="UP000190539">
    <property type="component" value="Unassembled WGS sequence"/>
</dbReference>
<protein>
    <submittedName>
        <fullName evidence="2">Uncharacterized protein</fullName>
    </submittedName>
</protein>
<proteinExistence type="predicted"/>
<keyword evidence="3" id="KW-1185">Reference proteome</keyword>
<accession>A0A1V4A1X1</accession>
<comment type="caution">
    <text evidence="2">The sequence shown here is derived from an EMBL/GenBank/DDBJ whole genome shotgun (WGS) entry which is preliminary data.</text>
</comment>
<reference evidence="2 3" key="1">
    <citation type="submission" date="2017-02" db="EMBL/GenBank/DDBJ databases">
        <title>Draft Genome Sequence of Streptomyces tsukubaensis F601, a Producer of the immunosuppressant tacrolimus FK506.</title>
        <authorList>
            <person name="Zong G."/>
            <person name="Zhong C."/>
            <person name="Fu J."/>
            <person name="Qin R."/>
            <person name="Cao G."/>
        </authorList>
    </citation>
    <scope>NUCLEOTIDE SEQUENCE [LARGE SCALE GENOMIC DNA]</scope>
    <source>
        <strain evidence="2 3">F601</strain>
    </source>
</reference>
<name>A0A1V4A1X1_9ACTN</name>
<dbReference type="AlphaFoldDB" id="A0A1V4A1X1"/>
<feature type="region of interest" description="Disordered" evidence="1">
    <location>
        <begin position="15"/>
        <end position="34"/>
    </location>
</feature>
<evidence type="ECO:0000313" key="2">
    <source>
        <dbReference type="EMBL" id="OON72648.1"/>
    </source>
</evidence>
<organism evidence="2 3">
    <name type="scientific">Streptomyces tsukubensis</name>
    <dbReference type="NCBI Taxonomy" id="83656"/>
    <lineage>
        <taxon>Bacteria</taxon>
        <taxon>Bacillati</taxon>
        <taxon>Actinomycetota</taxon>
        <taxon>Actinomycetes</taxon>
        <taxon>Kitasatosporales</taxon>
        <taxon>Streptomycetaceae</taxon>
        <taxon>Streptomyces</taxon>
    </lineage>
</organism>